<evidence type="ECO:0000256" key="5">
    <source>
        <dbReference type="ARBA" id="ARBA00023204"/>
    </source>
</evidence>
<dbReference type="OrthoDB" id="5723at2759"/>
<dbReference type="GO" id="GO:0046872">
    <property type="term" value="F:metal ion binding"/>
    <property type="evidence" value="ECO:0007669"/>
    <property type="project" value="UniProtKB-KW"/>
</dbReference>
<dbReference type="GO" id="GO:0005657">
    <property type="term" value="C:replication fork"/>
    <property type="evidence" value="ECO:0007669"/>
    <property type="project" value="TreeGrafter"/>
</dbReference>
<dbReference type="PANTHER" id="PTHR45873:SF1">
    <property type="entry name" value="DNA POLYMERASE ETA"/>
    <property type="match status" value="1"/>
</dbReference>
<dbReference type="AlphaFoldDB" id="A0A183A1C0"/>
<evidence type="ECO:0000256" key="4">
    <source>
        <dbReference type="ARBA" id="ARBA00022763"/>
    </source>
</evidence>
<dbReference type="Proteomes" id="UP000272942">
    <property type="component" value="Unassembled WGS sequence"/>
</dbReference>
<dbReference type="GO" id="GO:0042276">
    <property type="term" value="P:error-prone translesion synthesis"/>
    <property type="evidence" value="ECO:0007669"/>
    <property type="project" value="TreeGrafter"/>
</dbReference>
<keyword evidence="6" id="KW-0539">Nucleus</keyword>
<sequence>MSTLYRLQTDSDPLDRNDIHILLEWTLAKLACSLNKPNKQTLVPPDTAMVLLRATPVTKIRNLGGKLGTAIVNRFGIETLGQLAEISLSELIKEFGDKTA</sequence>
<comment type="subcellular location">
    <subcellularLocation>
        <location evidence="1">Nucleus</location>
    </subcellularLocation>
</comment>
<keyword evidence="2" id="KW-0808">Transferase</keyword>
<keyword evidence="5" id="KW-0234">DNA repair</keyword>
<reference evidence="7 8" key="2">
    <citation type="submission" date="2018-11" db="EMBL/GenBank/DDBJ databases">
        <authorList>
            <consortium name="Pathogen Informatics"/>
        </authorList>
    </citation>
    <scope>NUCLEOTIDE SEQUENCE [LARGE SCALE GENOMIC DNA]</scope>
    <source>
        <strain evidence="7 8">Egypt</strain>
    </source>
</reference>
<dbReference type="GO" id="GO:0009314">
    <property type="term" value="P:response to radiation"/>
    <property type="evidence" value="ECO:0007669"/>
    <property type="project" value="TreeGrafter"/>
</dbReference>
<evidence type="ECO:0000313" key="7">
    <source>
        <dbReference type="EMBL" id="VDP28415.1"/>
    </source>
</evidence>
<dbReference type="Gene3D" id="3.30.70.270">
    <property type="match status" value="1"/>
</dbReference>
<keyword evidence="4" id="KW-0227">DNA damage</keyword>
<dbReference type="PANTHER" id="PTHR45873">
    <property type="entry name" value="DNA POLYMERASE ETA"/>
    <property type="match status" value="1"/>
</dbReference>
<dbReference type="FunFam" id="1.10.150.20:FF:000014">
    <property type="entry name" value="Polymerase (DNA directed), eta"/>
    <property type="match status" value="1"/>
</dbReference>
<evidence type="ECO:0000256" key="2">
    <source>
        <dbReference type="ARBA" id="ARBA00022679"/>
    </source>
</evidence>
<dbReference type="WBParaSite" id="ECPE_0000075501-mRNA-1">
    <property type="protein sequence ID" value="ECPE_0000075501-mRNA-1"/>
    <property type="gene ID" value="ECPE_0000075501"/>
</dbReference>
<protein>
    <submittedName>
        <fullName evidence="9">UmuC domain-containing protein</fullName>
    </submittedName>
</protein>
<dbReference type="Gene3D" id="1.10.150.20">
    <property type="entry name" value="5' to 3' exonuclease, C-terminal subdomain"/>
    <property type="match status" value="1"/>
</dbReference>
<dbReference type="GO" id="GO:0006281">
    <property type="term" value="P:DNA repair"/>
    <property type="evidence" value="ECO:0007669"/>
    <property type="project" value="UniProtKB-KW"/>
</dbReference>
<keyword evidence="8" id="KW-1185">Reference proteome</keyword>
<gene>
    <name evidence="7" type="ORF">ECPE_LOCUS755</name>
</gene>
<dbReference type="EMBL" id="UZAN01003079">
    <property type="protein sequence ID" value="VDP28415.1"/>
    <property type="molecule type" value="Genomic_DNA"/>
</dbReference>
<dbReference type="Pfam" id="PF21704">
    <property type="entry name" value="POLH-Rev1_HhH"/>
    <property type="match status" value="1"/>
</dbReference>
<accession>A0A183A1C0</accession>
<dbReference type="InterPro" id="IPR043128">
    <property type="entry name" value="Rev_trsase/Diguanyl_cyclase"/>
</dbReference>
<evidence type="ECO:0000256" key="6">
    <source>
        <dbReference type="ARBA" id="ARBA00023242"/>
    </source>
</evidence>
<dbReference type="InterPro" id="IPR043502">
    <property type="entry name" value="DNA/RNA_pol_sf"/>
</dbReference>
<organism evidence="9">
    <name type="scientific">Echinostoma caproni</name>
    <dbReference type="NCBI Taxonomy" id="27848"/>
    <lineage>
        <taxon>Eukaryota</taxon>
        <taxon>Metazoa</taxon>
        <taxon>Spiralia</taxon>
        <taxon>Lophotrochozoa</taxon>
        <taxon>Platyhelminthes</taxon>
        <taxon>Trematoda</taxon>
        <taxon>Digenea</taxon>
        <taxon>Plagiorchiida</taxon>
        <taxon>Echinostomata</taxon>
        <taxon>Echinostomatoidea</taxon>
        <taxon>Echinostomatidae</taxon>
        <taxon>Echinostoma</taxon>
    </lineage>
</organism>
<evidence type="ECO:0000313" key="9">
    <source>
        <dbReference type="WBParaSite" id="ECPE_0000075501-mRNA-1"/>
    </source>
</evidence>
<dbReference type="InterPro" id="IPR052230">
    <property type="entry name" value="DNA_polymerase_eta"/>
</dbReference>
<dbReference type="SUPFAM" id="SSF56672">
    <property type="entry name" value="DNA/RNA polymerases"/>
    <property type="match status" value="1"/>
</dbReference>
<evidence type="ECO:0000256" key="1">
    <source>
        <dbReference type="ARBA" id="ARBA00004123"/>
    </source>
</evidence>
<dbReference type="GO" id="GO:0005634">
    <property type="term" value="C:nucleus"/>
    <property type="evidence" value="ECO:0007669"/>
    <property type="project" value="UniProtKB-SubCell"/>
</dbReference>
<proteinExistence type="predicted"/>
<dbReference type="GO" id="GO:0003887">
    <property type="term" value="F:DNA-directed DNA polymerase activity"/>
    <property type="evidence" value="ECO:0007669"/>
    <property type="project" value="TreeGrafter"/>
</dbReference>
<dbReference type="GO" id="GO:0035861">
    <property type="term" value="C:site of double-strand break"/>
    <property type="evidence" value="ECO:0007669"/>
    <property type="project" value="TreeGrafter"/>
</dbReference>
<evidence type="ECO:0000256" key="3">
    <source>
        <dbReference type="ARBA" id="ARBA00022723"/>
    </source>
</evidence>
<evidence type="ECO:0000313" key="8">
    <source>
        <dbReference type="Proteomes" id="UP000272942"/>
    </source>
</evidence>
<keyword evidence="3" id="KW-0479">Metal-binding</keyword>
<reference evidence="9" key="1">
    <citation type="submission" date="2016-06" db="UniProtKB">
        <authorList>
            <consortium name="WormBaseParasite"/>
        </authorList>
    </citation>
    <scope>IDENTIFICATION</scope>
</reference>
<name>A0A183A1C0_9TREM</name>